<gene>
    <name evidence="1" type="ORF">KCG48_01870</name>
</gene>
<name>A0A941CND4_9CLOT</name>
<proteinExistence type="predicted"/>
<dbReference type="AlphaFoldDB" id="A0A941CND4"/>
<dbReference type="Pfam" id="PF10941">
    <property type="entry name" value="DUF2620"/>
    <property type="match status" value="1"/>
</dbReference>
<keyword evidence="2" id="KW-1185">Reference proteome</keyword>
<dbReference type="EMBL" id="JAGSCS010000002">
    <property type="protein sequence ID" value="MBR0575079.1"/>
    <property type="molecule type" value="Genomic_DNA"/>
</dbReference>
<reference evidence="1" key="1">
    <citation type="submission" date="2021-04" db="EMBL/GenBank/DDBJ databases">
        <title>Proteiniclasticum sedimins sp. nov., an obligate anaerobic bacterium isolated from anaerobic sludge.</title>
        <authorList>
            <person name="Liu J."/>
        </authorList>
    </citation>
    <scope>NUCLEOTIDE SEQUENCE</scope>
    <source>
        <strain evidence="1">BAD-10</strain>
    </source>
</reference>
<dbReference type="RefSeq" id="WP_211799599.1">
    <property type="nucleotide sequence ID" value="NZ_JAGSCS010000002.1"/>
</dbReference>
<evidence type="ECO:0000313" key="2">
    <source>
        <dbReference type="Proteomes" id="UP000675379"/>
    </source>
</evidence>
<sequence>MKIVVGGQMDKENVAALLRKYVSADTQITIQSDIQASMAIKTGAADYYFGACNTGGGGALAMAIAILGMNQCATVAMPGNIKSEAEIIQEVKQGKKAFGFTPQAAETVIPIIVREIQK</sequence>
<organism evidence="1 2">
    <name type="scientific">Proteiniclasticum sediminis</name>
    <dbReference type="NCBI Taxonomy" id="2804028"/>
    <lineage>
        <taxon>Bacteria</taxon>
        <taxon>Bacillati</taxon>
        <taxon>Bacillota</taxon>
        <taxon>Clostridia</taxon>
        <taxon>Eubacteriales</taxon>
        <taxon>Clostridiaceae</taxon>
        <taxon>Proteiniclasticum</taxon>
    </lineage>
</organism>
<protein>
    <submittedName>
        <fullName evidence="1">DUF2620 domain-containing protein</fullName>
    </submittedName>
</protein>
<accession>A0A941CND4</accession>
<dbReference type="InterPro" id="IPR021238">
    <property type="entry name" value="DUF2620"/>
</dbReference>
<dbReference type="Proteomes" id="UP000675379">
    <property type="component" value="Unassembled WGS sequence"/>
</dbReference>
<evidence type="ECO:0000313" key="1">
    <source>
        <dbReference type="EMBL" id="MBR0575079.1"/>
    </source>
</evidence>
<comment type="caution">
    <text evidence="1">The sequence shown here is derived from an EMBL/GenBank/DDBJ whole genome shotgun (WGS) entry which is preliminary data.</text>
</comment>